<dbReference type="CDD" id="cd05154">
    <property type="entry name" value="ACAD10_11_N-like"/>
    <property type="match status" value="1"/>
</dbReference>
<reference evidence="2 3" key="1">
    <citation type="journal article" date="2012" name="J. Bacteriol.">
        <title>Complete Genome Sequence of Mycobacterium vaccae Type Strain ATCC 25954.</title>
        <authorList>
            <person name="Ho Y.S."/>
            <person name="Adroub S.A."/>
            <person name="Abadi M."/>
            <person name="Al Alwan B."/>
            <person name="Alkhateeb R."/>
            <person name="Gao G."/>
            <person name="Ragab A."/>
            <person name="Ali S."/>
            <person name="van Soolingen D."/>
            <person name="Bitter W."/>
            <person name="Pain A."/>
            <person name="Abdallah A.M."/>
        </authorList>
    </citation>
    <scope>NUCLEOTIDE SEQUENCE [LARGE SCALE GENOMIC DNA]</scope>
    <source>
        <strain evidence="2 3">ATCC 25954</strain>
    </source>
</reference>
<protein>
    <submittedName>
        <fullName evidence="2">Aminoglycoside phosphotransferase</fullName>
    </submittedName>
</protein>
<dbReference type="SUPFAM" id="SSF56112">
    <property type="entry name" value="Protein kinase-like (PK-like)"/>
    <property type="match status" value="1"/>
</dbReference>
<evidence type="ECO:0000259" key="1">
    <source>
        <dbReference type="Pfam" id="PF01636"/>
    </source>
</evidence>
<dbReference type="Gene3D" id="3.30.200.20">
    <property type="entry name" value="Phosphorylase Kinase, domain 1"/>
    <property type="match status" value="1"/>
</dbReference>
<dbReference type="EMBL" id="ALQA01000046">
    <property type="protein sequence ID" value="EJZ07223.1"/>
    <property type="molecule type" value="Genomic_DNA"/>
</dbReference>
<gene>
    <name evidence="2" type="ORF">MVAC_19428</name>
</gene>
<proteinExistence type="predicted"/>
<dbReference type="InterPro" id="IPR011009">
    <property type="entry name" value="Kinase-like_dom_sf"/>
</dbReference>
<dbReference type="Proteomes" id="UP000006072">
    <property type="component" value="Unassembled WGS sequence"/>
</dbReference>
<keyword evidence="2" id="KW-0808">Transferase</keyword>
<dbReference type="PANTHER" id="PTHR21310">
    <property type="entry name" value="AMINOGLYCOSIDE PHOSPHOTRANSFERASE-RELATED-RELATED"/>
    <property type="match status" value="1"/>
</dbReference>
<feature type="domain" description="Aminoglycoside phosphotransferase" evidence="1">
    <location>
        <begin position="15"/>
        <end position="199"/>
    </location>
</feature>
<dbReference type="PATRIC" id="fig|1194972.3.peg.3868"/>
<comment type="caution">
    <text evidence="2">The sequence shown here is derived from an EMBL/GenBank/DDBJ whole genome shotgun (WGS) entry which is preliminary data.</text>
</comment>
<dbReference type="Gene3D" id="3.90.1200.10">
    <property type="match status" value="1"/>
</dbReference>
<accession>K0UX72</accession>
<organism evidence="2 3">
    <name type="scientific">Mycolicibacterium vaccae ATCC 25954</name>
    <dbReference type="NCBI Taxonomy" id="1194972"/>
    <lineage>
        <taxon>Bacteria</taxon>
        <taxon>Bacillati</taxon>
        <taxon>Actinomycetota</taxon>
        <taxon>Actinomycetes</taxon>
        <taxon>Mycobacteriales</taxon>
        <taxon>Mycobacteriaceae</taxon>
        <taxon>Mycolicibacterium</taxon>
    </lineage>
</organism>
<dbReference type="eggNOG" id="COG3173">
    <property type="taxonomic scope" value="Bacteria"/>
</dbReference>
<dbReference type="AlphaFoldDB" id="K0UX72"/>
<dbReference type="GO" id="GO:0016740">
    <property type="term" value="F:transferase activity"/>
    <property type="evidence" value="ECO:0007669"/>
    <property type="project" value="UniProtKB-KW"/>
</dbReference>
<dbReference type="Pfam" id="PF01636">
    <property type="entry name" value="APH"/>
    <property type="match status" value="1"/>
</dbReference>
<sequence>MRTSPPAPHNPGRLFTLLRALESTPVRAPRALWWDRTGDVLGRPFLVMERVDGTVYDVDALAGESDENVAQMCRGMAEQLAAIHAVDLDATGLRALDDGATHLVRELDHWAGQVGLVECGPLPALERLLAALWDSMPAGCPKPTLVHGDARPGNFAFVDGVVGAVFAWEMATVGDPLTDIGWLELAWRRPGGFAGHPGTLPIDELIAHYEAVSGRPPQNRPWYRAFNAYKLAVSVLTGAVAPVAGVPLAEGVSALTAIGLADLGIVE</sequence>
<name>K0UX72_MYCVA</name>
<dbReference type="PANTHER" id="PTHR21310:SF40">
    <property type="entry name" value="AMINOGLYCOSIDE PHOSPHOTRANSFERASE DOMAIN-CONTAINING PROTEIN-RELATED"/>
    <property type="match status" value="1"/>
</dbReference>
<dbReference type="InterPro" id="IPR002575">
    <property type="entry name" value="Aminoglycoside_PTrfase"/>
</dbReference>
<evidence type="ECO:0000313" key="2">
    <source>
        <dbReference type="EMBL" id="EJZ07223.1"/>
    </source>
</evidence>
<keyword evidence="3" id="KW-1185">Reference proteome</keyword>
<dbReference type="InterPro" id="IPR041726">
    <property type="entry name" value="ACAD10_11_N"/>
</dbReference>
<evidence type="ECO:0000313" key="3">
    <source>
        <dbReference type="Proteomes" id="UP000006072"/>
    </source>
</evidence>
<dbReference type="InterPro" id="IPR051678">
    <property type="entry name" value="AGP_Transferase"/>
</dbReference>
<dbReference type="HOGENOM" id="CLU_1041414_0_0_11"/>